<keyword evidence="4" id="KW-0378">Hydrolase</keyword>
<evidence type="ECO:0000313" key="4">
    <source>
        <dbReference type="EMBL" id="ADV61202.1"/>
    </source>
</evidence>
<name>E8R0L7_ISOPI</name>
<dbReference type="CDD" id="cd09604">
    <property type="entry name" value="M1_APN_like"/>
    <property type="match status" value="1"/>
</dbReference>
<dbReference type="Gene3D" id="1.10.390.10">
    <property type="entry name" value="Neutral Protease Domain 2"/>
    <property type="match status" value="1"/>
</dbReference>
<dbReference type="HOGENOM" id="CLU_303628_0_0_0"/>
<dbReference type="Gene3D" id="2.40.160.50">
    <property type="entry name" value="membrane protein fhac: a member of the omp85/tpsb transporter family"/>
    <property type="match status" value="1"/>
</dbReference>
<dbReference type="InterPro" id="IPR027268">
    <property type="entry name" value="Peptidase_M4/M1_CTD_sf"/>
</dbReference>
<dbReference type="Proteomes" id="UP000008631">
    <property type="component" value="Chromosome"/>
</dbReference>
<dbReference type="OrthoDB" id="9814383at2"/>
<dbReference type="GO" id="GO:0008237">
    <property type="term" value="F:metallopeptidase activity"/>
    <property type="evidence" value="ECO:0007669"/>
    <property type="project" value="InterPro"/>
</dbReference>
<dbReference type="STRING" id="575540.Isop_0609"/>
<sequence>MVVVWALTLALAGIQTAHATTFQPSSNLPLEIPDRLPVYHLKARLDPVAGRLDAVQKVRFVNRTSRATRELVFHVYPRYIPPNRGTGLLVKTFEFLRVDPDIGFDRRGDRITFQRVAVNGQPVPFGFNDDARQEPDDPAHRHKLHPPHHAAEPINDGTLMSIALPEPLEPHAAVVVELAWTLDLPNTWGRWGRWEGVTTLANWYPVLAVLEESGWDRSPFVPWHQPWYQEAAWYEVELTLPSDHVVASTGTIVERCDEADGWQTLTLRTTRNPARDFALTASARYITLEGQAGRIAVKVHVLPGREANGQRALQSALEVLPLYEQWFGPYFDDEFEIANAFFGWNGNECAGLVLLDDRVFRMPGMLAPYLDHLVTHETCHQWWWNVVGTHGYAETFMDEGFVNALTQIRLTAKNGGSNSSLIEWPAGFKWLPVVGRRDYRLSGHYGWRARGGGPAPVIQNMTEMGNLETLFTLAYDRGGMVVDQIRNRMGDDAFFELLRRIYRRYAFRILRYDDFKRELDAFDPLGDWPTFLEAWLRYDAQTDWGIDEVTHRSAEVPGTGTVVEVVIHQHGSIAEPTVVTTWVGPHTLTVPILPERGDYAVPGAEVRRLDGQRWRISLTAPGPPDQVEIDPDRVLLDANPDNNAWKTLWVVRLTPAVTPLEGSNLFLPYDRPALVAGPFVDQYGRLGIKAELHRAHRYSLGGFTGLQPIQSRFVSGAVGELNLPFAPGWALRGFYEQGLFNGFWFNGDDIHDGGAVTLRRTLLEKSSLLQDDVGILDFYYGFGNEFWLGDSSRPIRSRLAALGARLRFDLRFPYWDPESGDLIEVSGEWGDRALGSNRDYRRVAGEWATIHRPPESWGSWHRTRLALRLAGGYAWPEDVFAFRLGGGDRHRALNLDQAEGNAFWLGTVEWRLPIGPDWDADAFDGVATLQRTSAVVFYDVGGVAFGGGWSRTLHGVGAGLRADVRLMSFLERGVLRLDLAQPIGIGQGPVLWLGFSQAF</sequence>
<dbReference type="eggNOG" id="COG0729">
    <property type="taxonomic scope" value="Bacteria"/>
</dbReference>
<feature type="compositionally biased region" description="Basic and acidic residues" evidence="1">
    <location>
        <begin position="129"/>
        <end position="139"/>
    </location>
</feature>
<dbReference type="SUPFAM" id="SSF55486">
    <property type="entry name" value="Metalloproteases ('zincins'), catalytic domain"/>
    <property type="match status" value="1"/>
</dbReference>
<dbReference type="KEGG" id="ipa:Isop_0609"/>
<evidence type="ECO:0000256" key="2">
    <source>
        <dbReference type="SAM" id="SignalP"/>
    </source>
</evidence>
<dbReference type="InParanoid" id="E8R0L7"/>
<dbReference type="AlphaFoldDB" id="E8R0L7"/>
<dbReference type="GO" id="GO:0008270">
    <property type="term" value="F:zinc ion binding"/>
    <property type="evidence" value="ECO:0007669"/>
    <property type="project" value="InterPro"/>
</dbReference>
<dbReference type="eggNOG" id="COG0308">
    <property type="taxonomic scope" value="Bacteria"/>
</dbReference>
<evidence type="ECO:0000313" key="5">
    <source>
        <dbReference type="Proteomes" id="UP000008631"/>
    </source>
</evidence>
<organism evidence="4 5">
    <name type="scientific">Isosphaera pallida (strain ATCC 43644 / DSM 9630 / IS1B)</name>
    <dbReference type="NCBI Taxonomy" id="575540"/>
    <lineage>
        <taxon>Bacteria</taxon>
        <taxon>Pseudomonadati</taxon>
        <taxon>Planctomycetota</taxon>
        <taxon>Planctomycetia</taxon>
        <taxon>Isosphaerales</taxon>
        <taxon>Isosphaeraceae</taxon>
        <taxon>Isosphaera</taxon>
    </lineage>
</organism>
<keyword evidence="5" id="KW-1185">Reference proteome</keyword>
<proteinExistence type="predicted"/>
<reference evidence="4 5" key="2">
    <citation type="journal article" date="2011" name="Stand. Genomic Sci.">
        <title>Complete genome sequence of Isosphaera pallida type strain (IS1B).</title>
        <authorList>
            <consortium name="US DOE Joint Genome Institute (JGI-PGF)"/>
            <person name="Goker M."/>
            <person name="Cleland D."/>
            <person name="Saunders E."/>
            <person name="Lapidus A."/>
            <person name="Nolan M."/>
            <person name="Lucas S."/>
            <person name="Hammon N."/>
            <person name="Deshpande S."/>
            <person name="Cheng J.F."/>
            <person name="Tapia R."/>
            <person name="Han C."/>
            <person name="Goodwin L."/>
            <person name="Pitluck S."/>
            <person name="Liolios K."/>
            <person name="Pagani I."/>
            <person name="Ivanova N."/>
            <person name="Mavromatis K."/>
            <person name="Pati A."/>
            <person name="Chen A."/>
            <person name="Palaniappan K."/>
            <person name="Land M."/>
            <person name="Hauser L."/>
            <person name="Chang Y.J."/>
            <person name="Jeffries C.D."/>
            <person name="Detter J.C."/>
            <person name="Beck B."/>
            <person name="Woyke T."/>
            <person name="Bristow J."/>
            <person name="Eisen J.A."/>
            <person name="Markowitz V."/>
            <person name="Hugenholtz P."/>
            <person name="Kyrpides N.C."/>
            <person name="Klenk H.P."/>
        </authorList>
    </citation>
    <scope>NUCLEOTIDE SEQUENCE [LARGE SCALE GENOMIC DNA]</scope>
    <source>
        <strain evidence="5">ATCC 43644 / DSM 9630 / IS1B</strain>
    </source>
</reference>
<protein>
    <submittedName>
        <fullName evidence="4">Peptidase M1 membrane alanine aminopeptidase</fullName>
    </submittedName>
</protein>
<feature type="domain" description="Peptidase M1 membrane alanine aminopeptidase" evidence="3">
    <location>
        <begin position="314"/>
        <end position="520"/>
    </location>
</feature>
<evidence type="ECO:0000256" key="1">
    <source>
        <dbReference type="SAM" id="MobiDB-lite"/>
    </source>
</evidence>
<keyword evidence="2" id="KW-0732">Signal</keyword>
<keyword evidence="4" id="KW-0645">Protease</keyword>
<dbReference type="SUPFAM" id="SSF63737">
    <property type="entry name" value="Leukotriene A4 hydrolase N-terminal domain"/>
    <property type="match status" value="1"/>
</dbReference>
<accession>E8R0L7</accession>
<gene>
    <name evidence="4" type="ordered locus">Isop_0609</name>
</gene>
<dbReference type="EMBL" id="CP002353">
    <property type="protein sequence ID" value="ADV61202.1"/>
    <property type="molecule type" value="Genomic_DNA"/>
</dbReference>
<feature type="region of interest" description="Disordered" evidence="1">
    <location>
        <begin position="127"/>
        <end position="150"/>
    </location>
</feature>
<dbReference type="GO" id="GO:0004177">
    <property type="term" value="F:aminopeptidase activity"/>
    <property type="evidence" value="ECO:0007669"/>
    <property type="project" value="UniProtKB-KW"/>
</dbReference>
<keyword evidence="4" id="KW-0031">Aminopeptidase</keyword>
<dbReference type="InterPro" id="IPR042097">
    <property type="entry name" value="Aminopeptidase_N-like_N_sf"/>
</dbReference>
<dbReference type="InterPro" id="IPR014782">
    <property type="entry name" value="Peptidase_M1_dom"/>
</dbReference>
<dbReference type="Pfam" id="PF01433">
    <property type="entry name" value="Peptidase_M1"/>
    <property type="match status" value="1"/>
</dbReference>
<reference key="1">
    <citation type="submission" date="2010-11" db="EMBL/GenBank/DDBJ databases">
        <title>The complete sequence of chromosome of Isophaera pallida ATCC 43644.</title>
        <authorList>
            <consortium name="US DOE Joint Genome Institute (JGI-PGF)"/>
            <person name="Lucas S."/>
            <person name="Copeland A."/>
            <person name="Lapidus A."/>
            <person name="Bruce D."/>
            <person name="Goodwin L."/>
            <person name="Pitluck S."/>
            <person name="Kyrpides N."/>
            <person name="Mavromatis K."/>
            <person name="Pagani I."/>
            <person name="Ivanova N."/>
            <person name="Saunders E."/>
            <person name="Brettin T."/>
            <person name="Detter J.C."/>
            <person name="Han C."/>
            <person name="Tapia R."/>
            <person name="Land M."/>
            <person name="Hauser L."/>
            <person name="Markowitz V."/>
            <person name="Cheng J.-F."/>
            <person name="Hugenholtz P."/>
            <person name="Woyke T."/>
            <person name="Wu D."/>
            <person name="Eisen J.A."/>
        </authorList>
    </citation>
    <scope>NUCLEOTIDE SEQUENCE</scope>
    <source>
        <strain>ATCC 43644</strain>
    </source>
</reference>
<evidence type="ECO:0000259" key="3">
    <source>
        <dbReference type="Pfam" id="PF01433"/>
    </source>
</evidence>
<feature type="signal peptide" evidence="2">
    <location>
        <begin position="1"/>
        <end position="19"/>
    </location>
</feature>
<feature type="chain" id="PRO_5003229349" evidence="2">
    <location>
        <begin position="20"/>
        <end position="999"/>
    </location>
</feature>